<dbReference type="EMBL" id="CP003252">
    <property type="protein sequence ID" value="AFH38164.1"/>
    <property type="molecule type" value="Genomic_DNA"/>
</dbReference>
<sequence length="41" mass="4716">MERVWPLVDAAVANGQVETEEELWARVEARCAYLICRPNRA</sequence>
<dbReference type="KEGG" id="ttl:TtJL18_1881"/>
<dbReference type="Proteomes" id="UP000007388">
    <property type="component" value="Chromosome"/>
</dbReference>
<dbReference type="EMBL" id="CP003252">
    <property type="protein sequence ID" value="AFH38143.1"/>
    <property type="molecule type" value="Genomic_DNA"/>
</dbReference>
<dbReference type="AlphaFoldDB" id="H9ZTT5"/>
<dbReference type="HOGENOM" id="CLU_3277997_0_0_0"/>
<dbReference type="KEGG" id="ttl:TtJL18_0249"/>
<gene>
    <name evidence="1" type="ORF">TtJL18_0227</name>
    <name evidence="2" type="ORF">TtJL18_0249</name>
    <name evidence="3" type="ORF">TtJL18_1881</name>
</gene>
<reference evidence="3 4" key="1">
    <citation type="journal article" date="2013" name="Genome Announc.">
        <title>Whole Genome Sequencing of Thermus oshimai JL-2 and Thermus thermophilus JL-18, Incomplete Denitrifiers from the United States Great Basin.</title>
        <authorList>
            <person name="Murugapiran S.K."/>
            <person name="Huntemann M."/>
            <person name="Wei C.L."/>
            <person name="Han J."/>
            <person name="Detter J.C."/>
            <person name="Han C.S."/>
            <person name="Erkkila T.H."/>
            <person name="Teshima H."/>
            <person name="Chen A."/>
            <person name="Kyrpides N."/>
            <person name="Mavrommatis K."/>
            <person name="Markowitz V."/>
            <person name="Szeto E."/>
            <person name="Ivanova N."/>
            <person name="Pagani I."/>
            <person name="Lam J."/>
            <person name="McDonald A.I."/>
            <person name="Dodsworth J.A."/>
            <person name="Pati A."/>
            <person name="Goodwin L."/>
            <person name="Peters L."/>
            <person name="Pitluck S."/>
            <person name="Woyke T."/>
            <person name="Hedlund B.P."/>
        </authorList>
    </citation>
    <scope>NUCLEOTIDE SEQUENCE [LARGE SCALE GENOMIC DNA]</scope>
    <source>
        <strain evidence="3 4">JL-18</strain>
    </source>
</reference>
<dbReference type="EMBL" id="CP003252">
    <property type="protein sequence ID" value="AFH39745.1"/>
    <property type="molecule type" value="Genomic_DNA"/>
</dbReference>
<dbReference type="KEGG" id="ttl:TtJL18_0227"/>
<proteinExistence type="predicted"/>
<protein>
    <submittedName>
        <fullName evidence="3">Uncharacterized protein</fullName>
    </submittedName>
</protein>
<dbReference type="PATRIC" id="fig|798128.4.peg.1821"/>
<dbReference type="RefSeq" id="WP_014628969.1">
    <property type="nucleotide sequence ID" value="NC_017587.1"/>
</dbReference>
<evidence type="ECO:0000313" key="2">
    <source>
        <dbReference type="EMBL" id="AFH38164.1"/>
    </source>
</evidence>
<name>H9ZTT5_THETH</name>
<accession>H9ZTT5</accession>
<evidence type="ECO:0000313" key="4">
    <source>
        <dbReference type="Proteomes" id="UP000007388"/>
    </source>
</evidence>
<organism evidence="3 4">
    <name type="scientific">Thermus thermophilus JL-18</name>
    <dbReference type="NCBI Taxonomy" id="798128"/>
    <lineage>
        <taxon>Bacteria</taxon>
        <taxon>Thermotogati</taxon>
        <taxon>Deinococcota</taxon>
        <taxon>Deinococci</taxon>
        <taxon>Thermales</taxon>
        <taxon>Thermaceae</taxon>
        <taxon>Thermus</taxon>
    </lineage>
</organism>
<evidence type="ECO:0000313" key="1">
    <source>
        <dbReference type="EMBL" id="AFH38143.1"/>
    </source>
</evidence>
<evidence type="ECO:0000313" key="3">
    <source>
        <dbReference type="EMBL" id="AFH39745.1"/>
    </source>
</evidence>